<evidence type="ECO:0000259" key="5">
    <source>
        <dbReference type="Pfam" id="PF01975"/>
    </source>
</evidence>
<dbReference type="GO" id="GO:0008252">
    <property type="term" value="F:nucleotidase activity"/>
    <property type="evidence" value="ECO:0007669"/>
    <property type="project" value="InterPro"/>
</dbReference>
<keyword evidence="7" id="KW-1185">Reference proteome</keyword>
<comment type="caution">
    <text evidence="6">The sequence shown here is derived from an EMBL/GenBank/DDBJ whole genome shotgun (WGS) entry which is preliminary data.</text>
</comment>
<dbReference type="InterPro" id="IPR036523">
    <property type="entry name" value="SurE-like_sf"/>
</dbReference>
<dbReference type="Proteomes" id="UP001064489">
    <property type="component" value="Chromosome 3"/>
</dbReference>
<dbReference type="PANTHER" id="PTHR30457">
    <property type="entry name" value="5'-NUCLEOTIDASE SURE"/>
    <property type="match status" value="1"/>
</dbReference>
<comment type="similarity">
    <text evidence="1">Belongs to the SurE nucleotidase family.</text>
</comment>
<dbReference type="GO" id="GO:0046872">
    <property type="term" value="F:metal ion binding"/>
    <property type="evidence" value="ECO:0007669"/>
    <property type="project" value="UniProtKB-KW"/>
</dbReference>
<evidence type="ECO:0000256" key="2">
    <source>
        <dbReference type="ARBA" id="ARBA00022723"/>
    </source>
</evidence>
<keyword evidence="2" id="KW-0479">Metal-binding</keyword>
<gene>
    <name evidence="6" type="ORF">LWI28_005466</name>
</gene>
<protein>
    <recommendedName>
        <fullName evidence="5">Survival protein SurE-like phosphatase/nucleotidase domain-containing protein</fullName>
    </recommendedName>
</protein>
<reference evidence="6" key="1">
    <citation type="journal article" date="2022" name="Plant J.">
        <title>Strategies of tolerance reflected in two North American maple genomes.</title>
        <authorList>
            <person name="McEvoy S.L."/>
            <person name="Sezen U.U."/>
            <person name="Trouern-Trend A."/>
            <person name="McMahon S.M."/>
            <person name="Schaberg P.G."/>
            <person name="Yang J."/>
            <person name="Wegrzyn J.L."/>
            <person name="Swenson N.G."/>
        </authorList>
    </citation>
    <scope>NUCLEOTIDE SEQUENCE</scope>
    <source>
        <strain evidence="6">91603</strain>
    </source>
</reference>
<dbReference type="InterPro" id="IPR030048">
    <property type="entry name" value="SurE"/>
</dbReference>
<sequence length="232" mass="25193">MDPSAINCENEAQFEPDRMPGKLPEIEQPQTRKPPRASTTDLSCWSSPALIGRKTHSAHFSLHFEWCWVAPSWCSAESSVFTSPLSLSLSHFTPSLISNLQHVLIARNDDVQPPSKENESYELNGMLSSADVDDQESPGLTLLVDDLLRDHLFNVHICAPQSDKSVSGHSLTVKETLAATSIELSGATAYAVSGTPADCVSLALSGALFSWSKPILVIICSTPGLLLELERH</sequence>
<accession>A0AAD5J324</accession>
<evidence type="ECO:0000313" key="7">
    <source>
        <dbReference type="Proteomes" id="UP001064489"/>
    </source>
</evidence>
<proteinExistence type="inferred from homology"/>
<feature type="region of interest" description="Disordered" evidence="4">
    <location>
        <begin position="1"/>
        <end position="42"/>
    </location>
</feature>
<dbReference type="Pfam" id="PF01975">
    <property type="entry name" value="SurE"/>
    <property type="match status" value="1"/>
</dbReference>
<keyword evidence="3" id="KW-0378">Hydrolase</keyword>
<name>A0AAD5J324_ACENE</name>
<evidence type="ECO:0000313" key="6">
    <source>
        <dbReference type="EMBL" id="KAI9185226.1"/>
    </source>
</evidence>
<dbReference type="EMBL" id="JAJSOW010000100">
    <property type="protein sequence ID" value="KAI9185226.1"/>
    <property type="molecule type" value="Genomic_DNA"/>
</dbReference>
<evidence type="ECO:0000256" key="1">
    <source>
        <dbReference type="ARBA" id="ARBA00011062"/>
    </source>
</evidence>
<feature type="domain" description="Survival protein SurE-like phosphatase/nucleotidase" evidence="5">
    <location>
        <begin position="134"/>
        <end position="218"/>
    </location>
</feature>
<dbReference type="AlphaFoldDB" id="A0AAD5J324"/>
<dbReference type="PANTHER" id="PTHR30457:SF5">
    <property type="entry name" value="OS01G0709400 PROTEIN"/>
    <property type="match status" value="1"/>
</dbReference>
<dbReference type="SUPFAM" id="SSF64167">
    <property type="entry name" value="SurE-like"/>
    <property type="match status" value="1"/>
</dbReference>
<organism evidence="6 7">
    <name type="scientific">Acer negundo</name>
    <name type="common">Box elder</name>
    <dbReference type="NCBI Taxonomy" id="4023"/>
    <lineage>
        <taxon>Eukaryota</taxon>
        <taxon>Viridiplantae</taxon>
        <taxon>Streptophyta</taxon>
        <taxon>Embryophyta</taxon>
        <taxon>Tracheophyta</taxon>
        <taxon>Spermatophyta</taxon>
        <taxon>Magnoliopsida</taxon>
        <taxon>eudicotyledons</taxon>
        <taxon>Gunneridae</taxon>
        <taxon>Pentapetalae</taxon>
        <taxon>rosids</taxon>
        <taxon>malvids</taxon>
        <taxon>Sapindales</taxon>
        <taxon>Sapindaceae</taxon>
        <taxon>Hippocastanoideae</taxon>
        <taxon>Acereae</taxon>
        <taxon>Acer</taxon>
    </lineage>
</organism>
<dbReference type="Gene3D" id="3.40.1210.10">
    <property type="entry name" value="Survival protein SurE-like phosphatase/nucleotidase"/>
    <property type="match status" value="1"/>
</dbReference>
<dbReference type="InterPro" id="IPR002828">
    <property type="entry name" value="SurE-like_Pase/nucleotidase"/>
</dbReference>
<evidence type="ECO:0000256" key="3">
    <source>
        <dbReference type="ARBA" id="ARBA00022801"/>
    </source>
</evidence>
<reference evidence="6" key="2">
    <citation type="submission" date="2023-02" db="EMBL/GenBank/DDBJ databases">
        <authorList>
            <person name="Swenson N.G."/>
            <person name="Wegrzyn J.L."/>
            <person name="Mcevoy S.L."/>
        </authorList>
    </citation>
    <scope>NUCLEOTIDE SEQUENCE</scope>
    <source>
        <strain evidence="6">91603</strain>
        <tissue evidence="6">Leaf</tissue>
    </source>
</reference>
<evidence type="ECO:0000256" key="4">
    <source>
        <dbReference type="SAM" id="MobiDB-lite"/>
    </source>
</evidence>